<reference evidence="8 9" key="1">
    <citation type="submission" date="2019-04" db="EMBL/GenBank/DDBJ databases">
        <title>Streptomyces piniterrae sp. nov., a heliquinomycin-producing actinomycete isolated from rhizosphere soil of Pinus yunnanensis.</title>
        <authorList>
            <person name="Zhuang X."/>
            <person name="Zhao J."/>
        </authorList>
    </citation>
    <scope>NUCLEOTIDE SEQUENCE [LARGE SCALE GENOMIC DNA]</scope>
    <source>
        <strain evidence="9">jys28</strain>
    </source>
</reference>
<dbReference type="InterPro" id="IPR005123">
    <property type="entry name" value="Oxoglu/Fe-dep_dioxygenase_dom"/>
</dbReference>
<dbReference type="GO" id="GO:0035516">
    <property type="term" value="F:broad specificity oxidative DNA demethylase activity"/>
    <property type="evidence" value="ECO:0007669"/>
    <property type="project" value="TreeGrafter"/>
</dbReference>
<dbReference type="GO" id="GO:0035515">
    <property type="term" value="F:oxidative RNA demethylase activity"/>
    <property type="evidence" value="ECO:0007669"/>
    <property type="project" value="TreeGrafter"/>
</dbReference>
<dbReference type="Pfam" id="PF13532">
    <property type="entry name" value="2OG-FeII_Oxy_2"/>
    <property type="match status" value="1"/>
</dbReference>
<organism evidence="8 9">
    <name type="scientific">Streptomyces piniterrae</name>
    <dbReference type="NCBI Taxonomy" id="2571125"/>
    <lineage>
        <taxon>Bacteria</taxon>
        <taxon>Bacillati</taxon>
        <taxon>Actinomycetota</taxon>
        <taxon>Actinomycetes</taxon>
        <taxon>Kitasatosporales</taxon>
        <taxon>Streptomycetaceae</taxon>
        <taxon>Streptomyces</taxon>
    </lineage>
</organism>
<dbReference type="GO" id="GO:0035513">
    <property type="term" value="P:oxidative RNA demethylation"/>
    <property type="evidence" value="ECO:0007669"/>
    <property type="project" value="TreeGrafter"/>
</dbReference>
<dbReference type="InterPro" id="IPR027450">
    <property type="entry name" value="AlkB-like"/>
</dbReference>
<name>A0A4U0NWS1_9ACTN</name>
<keyword evidence="9" id="KW-1185">Reference proteome</keyword>
<dbReference type="PROSITE" id="PS51471">
    <property type="entry name" value="FE2OG_OXY"/>
    <property type="match status" value="1"/>
</dbReference>
<feature type="compositionally biased region" description="Basic and acidic residues" evidence="6">
    <location>
        <begin position="16"/>
        <end position="31"/>
    </location>
</feature>
<feature type="binding site" evidence="5">
    <location>
        <position position="206"/>
    </location>
    <ligand>
        <name>Fe cation</name>
        <dbReference type="ChEBI" id="CHEBI:24875"/>
        <note>catalytic</note>
    </ligand>
</feature>
<dbReference type="InterPro" id="IPR037151">
    <property type="entry name" value="AlkB-like_sf"/>
</dbReference>
<comment type="cofactor">
    <cofactor evidence="5">
        <name>Fe(2+)</name>
        <dbReference type="ChEBI" id="CHEBI:29033"/>
    </cofactor>
    <text evidence="5">Binds 1 Fe(2+) ion per subunit.</text>
</comment>
<evidence type="ECO:0000259" key="7">
    <source>
        <dbReference type="PROSITE" id="PS51471"/>
    </source>
</evidence>
<proteinExistence type="predicted"/>
<protein>
    <submittedName>
        <fullName evidence="8">Alpha-ketoglutarate-dependent dioxygenase AlkB</fullName>
    </submittedName>
</protein>
<feature type="domain" description="Fe2OG dioxygenase" evidence="7">
    <location>
        <begin position="132"/>
        <end position="235"/>
    </location>
</feature>
<dbReference type="OrthoDB" id="9796932at2"/>
<dbReference type="InterPro" id="IPR004574">
    <property type="entry name" value="Alkb"/>
</dbReference>
<evidence type="ECO:0000256" key="1">
    <source>
        <dbReference type="ARBA" id="ARBA00022723"/>
    </source>
</evidence>
<dbReference type="PANTHER" id="PTHR16557">
    <property type="entry name" value="ALKYLATED DNA REPAIR PROTEIN ALKB-RELATED"/>
    <property type="match status" value="1"/>
</dbReference>
<dbReference type="Gene3D" id="2.60.120.590">
    <property type="entry name" value="Alpha-ketoglutarate-dependent dioxygenase AlkB-like"/>
    <property type="match status" value="1"/>
</dbReference>
<dbReference type="AlphaFoldDB" id="A0A4U0NWS1"/>
<evidence type="ECO:0000313" key="8">
    <source>
        <dbReference type="EMBL" id="TJZ59173.1"/>
    </source>
</evidence>
<evidence type="ECO:0000256" key="2">
    <source>
        <dbReference type="ARBA" id="ARBA00022964"/>
    </source>
</evidence>
<dbReference type="GO" id="GO:0005737">
    <property type="term" value="C:cytoplasm"/>
    <property type="evidence" value="ECO:0007669"/>
    <property type="project" value="TreeGrafter"/>
</dbReference>
<dbReference type="RefSeq" id="WP_136738125.1">
    <property type="nucleotide sequence ID" value="NZ_SUMB01000001.1"/>
</dbReference>
<keyword evidence="4 5" id="KW-0408">Iron</keyword>
<dbReference type="EMBL" id="SUMB01000001">
    <property type="protein sequence ID" value="TJZ59173.1"/>
    <property type="molecule type" value="Genomic_DNA"/>
</dbReference>
<feature type="region of interest" description="Disordered" evidence="6">
    <location>
        <begin position="1"/>
        <end position="32"/>
    </location>
</feature>
<dbReference type="GO" id="GO:0008198">
    <property type="term" value="F:ferrous iron binding"/>
    <property type="evidence" value="ECO:0007669"/>
    <property type="project" value="TreeGrafter"/>
</dbReference>
<feature type="binding site" evidence="5">
    <location>
        <position position="150"/>
    </location>
    <ligand>
        <name>Fe cation</name>
        <dbReference type="ChEBI" id="CHEBI:24875"/>
        <note>catalytic</note>
    </ligand>
</feature>
<dbReference type="SUPFAM" id="SSF51197">
    <property type="entry name" value="Clavaminate synthase-like"/>
    <property type="match status" value="1"/>
</dbReference>
<feature type="binding site" evidence="5">
    <location>
        <position position="152"/>
    </location>
    <ligand>
        <name>Fe cation</name>
        <dbReference type="ChEBI" id="CHEBI:24875"/>
        <note>catalytic</note>
    </ligand>
</feature>
<evidence type="ECO:0000256" key="6">
    <source>
        <dbReference type="SAM" id="MobiDB-lite"/>
    </source>
</evidence>
<dbReference type="PANTHER" id="PTHR16557:SF2">
    <property type="entry name" value="NUCLEIC ACID DIOXYGENASE ALKBH1"/>
    <property type="match status" value="1"/>
</dbReference>
<keyword evidence="3" id="KW-0560">Oxidoreductase</keyword>
<dbReference type="Proteomes" id="UP000308697">
    <property type="component" value="Unassembled WGS sequence"/>
</dbReference>
<evidence type="ECO:0000256" key="3">
    <source>
        <dbReference type="ARBA" id="ARBA00023002"/>
    </source>
</evidence>
<comment type="caution">
    <text evidence="8">The sequence shown here is derived from an EMBL/GenBank/DDBJ whole genome shotgun (WGS) entry which is preliminary data.</text>
</comment>
<gene>
    <name evidence="8" type="ORF">FCH28_03480</name>
</gene>
<evidence type="ECO:0000313" key="9">
    <source>
        <dbReference type="Proteomes" id="UP000308697"/>
    </source>
</evidence>
<keyword evidence="2 8" id="KW-0223">Dioxygenase</keyword>
<accession>A0A4U0NWS1</accession>
<sequence length="237" mass="25786">MSTPLPGFEGLGTTPDDSRNQDEGPRDRRELAPGAVHVPGWLTLAQQRELVAACRGWARGPAPIRHTRLPRGGVMSVQTVCIGWHWQPYAYTRTADDVNGVRVAEFPYWMVELGRRALVDAYQDAAAGDDYTPDTALINFYDDQARLGMHQDKEERSGAPVVSLSIGDSCVFRFGNTETRAKPYTDIELASGDLFVFGGPSRFAYHGVPKVHPGTGDPASGLAGGRLNITMRVTGLS</sequence>
<evidence type="ECO:0000256" key="4">
    <source>
        <dbReference type="ARBA" id="ARBA00023004"/>
    </source>
</evidence>
<evidence type="ECO:0000256" key="5">
    <source>
        <dbReference type="PIRSR" id="PIRSR604574-2"/>
    </source>
</evidence>
<keyword evidence="1 5" id="KW-0479">Metal-binding</keyword>